<evidence type="ECO:0000313" key="1">
    <source>
        <dbReference type="EMBL" id="KAI3669258.1"/>
    </source>
</evidence>
<accession>A0ACB8XNU4</accession>
<protein>
    <submittedName>
        <fullName evidence="1">Uncharacterized protein</fullName>
    </submittedName>
</protein>
<sequence length="175" mass="20049">MIRMGAKKRQPSQTFLGTQEINKMITFLKGVVGVKKEMFTKMYFEQIKGLYEAKMTKLQGNDRARFEAEKKMKEIHDIQIKKPFPDEQESPRKEATLGDSLRKLKRTKMMVRRTPAKKPRVEEAEKEQRGAKEEGAPKSVEQEEPSSTADVNLYMVVIDKVPEPISAEPIGVKPP</sequence>
<dbReference type="Proteomes" id="UP001055879">
    <property type="component" value="Linkage Group LG16"/>
</dbReference>
<proteinExistence type="predicted"/>
<organism evidence="1 2">
    <name type="scientific">Arctium lappa</name>
    <name type="common">Greater burdock</name>
    <name type="synonym">Lappa major</name>
    <dbReference type="NCBI Taxonomy" id="4217"/>
    <lineage>
        <taxon>Eukaryota</taxon>
        <taxon>Viridiplantae</taxon>
        <taxon>Streptophyta</taxon>
        <taxon>Embryophyta</taxon>
        <taxon>Tracheophyta</taxon>
        <taxon>Spermatophyta</taxon>
        <taxon>Magnoliopsida</taxon>
        <taxon>eudicotyledons</taxon>
        <taxon>Gunneridae</taxon>
        <taxon>Pentapetalae</taxon>
        <taxon>asterids</taxon>
        <taxon>campanulids</taxon>
        <taxon>Asterales</taxon>
        <taxon>Asteraceae</taxon>
        <taxon>Carduoideae</taxon>
        <taxon>Cardueae</taxon>
        <taxon>Arctiinae</taxon>
        <taxon>Arctium</taxon>
    </lineage>
</organism>
<gene>
    <name evidence="1" type="ORF">L6452_40485</name>
</gene>
<reference evidence="2" key="1">
    <citation type="journal article" date="2022" name="Mol. Ecol. Resour.">
        <title>The genomes of chicory, endive, great burdock and yacon provide insights into Asteraceae palaeo-polyploidization history and plant inulin production.</title>
        <authorList>
            <person name="Fan W."/>
            <person name="Wang S."/>
            <person name="Wang H."/>
            <person name="Wang A."/>
            <person name="Jiang F."/>
            <person name="Liu H."/>
            <person name="Zhao H."/>
            <person name="Xu D."/>
            <person name="Zhang Y."/>
        </authorList>
    </citation>
    <scope>NUCLEOTIDE SEQUENCE [LARGE SCALE GENOMIC DNA]</scope>
    <source>
        <strain evidence="2">cv. Niubang</strain>
    </source>
</reference>
<name>A0ACB8XNU4_ARCLA</name>
<keyword evidence="2" id="KW-1185">Reference proteome</keyword>
<comment type="caution">
    <text evidence="1">The sequence shown here is derived from an EMBL/GenBank/DDBJ whole genome shotgun (WGS) entry which is preliminary data.</text>
</comment>
<evidence type="ECO:0000313" key="2">
    <source>
        <dbReference type="Proteomes" id="UP001055879"/>
    </source>
</evidence>
<dbReference type="EMBL" id="CM042062">
    <property type="protein sequence ID" value="KAI3669258.1"/>
    <property type="molecule type" value="Genomic_DNA"/>
</dbReference>
<reference evidence="1 2" key="2">
    <citation type="journal article" date="2022" name="Mol. Ecol. Resour.">
        <title>The genomes of chicory, endive, great burdock and yacon provide insights into Asteraceae paleo-polyploidization history and plant inulin production.</title>
        <authorList>
            <person name="Fan W."/>
            <person name="Wang S."/>
            <person name="Wang H."/>
            <person name="Wang A."/>
            <person name="Jiang F."/>
            <person name="Liu H."/>
            <person name="Zhao H."/>
            <person name="Xu D."/>
            <person name="Zhang Y."/>
        </authorList>
    </citation>
    <scope>NUCLEOTIDE SEQUENCE [LARGE SCALE GENOMIC DNA]</scope>
    <source>
        <strain evidence="2">cv. Niubang</strain>
    </source>
</reference>